<feature type="compositionally biased region" description="Basic and acidic residues" evidence="6">
    <location>
        <begin position="170"/>
        <end position="195"/>
    </location>
</feature>
<comment type="caution">
    <text evidence="9">The sequence shown here is derived from an EMBL/GenBank/DDBJ whole genome shotgun (WGS) entry which is preliminary data.</text>
</comment>
<keyword evidence="3 5" id="KW-0833">Ubl conjugation pathway</keyword>
<feature type="compositionally biased region" description="Basic and acidic residues" evidence="6">
    <location>
        <begin position="101"/>
        <end position="114"/>
    </location>
</feature>
<gene>
    <name evidence="9" type="ORF">HOLleu_32762</name>
</gene>
<dbReference type="InterPro" id="IPR016181">
    <property type="entry name" value="Acyl_CoA_acyltransferase"/>
</dbReference>
<evidence type="ECO:0000259" key="8">
    <source>
        <dbReference type="Pfam" id="PF04377"/>
    </source>
</evidence>
<comment type="similarity">
    <text evidence="1 5">Belongs to the R-transferase family.</text>
</comment>
<accession>A0A9Q1GVR7</accession>
<evidence type="ECO:0000256" key="2">
    <source>
        <dbReference type="ARBA" id="ARBA00022679"/>
    </source>
</evidence>
<keyword evidence="4 5" id="KW-0012">Acyltransferase</keyword>
<evidence type="ECO:0000256" key="3">
    <source>
        <dbReference type="ARBA" id="ARBA00022786"/>
    </source>
</evidence>
<feature type="region of interest" description="Disordered" evidence="6">
    <location>
        <begin position="150"/>
        <end position="217"/>
    </location>
</feature>
<dbReference type="Pfam" id="PF04376">
    <property type="entry name" value="ATE_N"/>
    <property type="match status" value="1"/>
</dbReference>
<dbReference type="GO" id="GO:0005737">
    <property type="term" value="C:cytoplasm"/>
    <property type="evidence" value="ECO:0007669"/>
    <property type="project" value="TreeGrafter"/>
</dbReference>
<evidence type="ECO:0000256" key="5">
    <source>
        <dbReference type="PIRNR" id="PIRNR037207"/>
    </source>
</evidence>
<protein>
    <recommendedName>
        <fullName evidence="5">Arginyl-tRNA--protein transferase 1</fullName>
        <shortName evidence="5">Arginyltransferase 1</shortName>
        <shortName evidence="5">R-transferase 1</shortName>
        <ecNumber evidence="5">2.3.2.8</ecNumber>
    </recommendedName>
    <alternativeName>
        <fullName evidence="5">Arginine-tRNA--protein transferase 1</fullName>
    </alternativeName>
</protein>
<proteinExistence type="inferred from homology"/>
<feature type="region of interest" description="Disordered" evidence="6">
    <location>
        <begin position="233"/>
        <end position="260"/>
    </location>
</feature>
<evidence type="ECO:0000313" key="9">
    <source>
        <dbReference type="EMBL" id="KAJ8027582.1"/>
    </source>
</evidence>
<feature type="domain" description="N-end rule aminoacyl transferase C-terminal" evidence="8">
    <location>
        <begin position="299"/>
        <end position="438"/>
    </location>
</feature>
<reference evidence="9" key="1">
    <citation type="submission" date="2021-10" db="EMBL/GenBank/DDBJ databases">
        <title>Tropical sea cucumber genome reveals ecological adaptation and Cuvierian tubules defense mechanism.</title>
        <authorList>
            <person name="Chen T."/>
        </authorList>
    </citation>
    <scope>NUCLEOTIDE SEQUENCE</scope>
    <source>
        <strain evidence="9">Nanhai2018</strain>
        <tissue evidence="9">Muscle</tissue>
    </source>
</reference>
<dbReference type="PANTHER" id="PTHR21367:SF1">
    <property type="entry name" value="ARGINYL-TRNA--PROTEIN TRANSFERASE 1"/>
    <property type="match status" value="1"/>
</dbReference>
<name>A0A9Q1GVR7_HOLLE</name>
<comment type="function">
    <text evidence="5">Involved in the post-translational conjugation of arginine to the N-terminal aspartate or glutamate of a protein. This arginylation is required for degradation of the protein via the ubiquitin pathway.</text>
</comment>
<keyword evidence="10" id="KW-1185">Reference proteome</keyword>
<comment type="catalytic activity">
    <reaction evidence="5">
        <text>an N-terminal L-alpha-aminoacyl-[protein] + L-arginyl-tRNA(Arg) = an N-terminal L-arginyl-L-aminoacyl-[protein] + tRNA(Arg) + H(+)</text>
        <dbReference type="Rhea" id="RHEA:10208"/>
        <dbReference type="Rhea" id="RHEA-COMP:9658"/>
        <dbReference type="Rhea" id="RHEA-COMP:9673"/>
        <dbReference type="Rhea" id="RHEA-COMP:10636"/>
        <dbReference type="Rhea" id="RHEA-COMP:10638"/>
        <dbReference type="ChEBI" id="CHEBI:15378"/>
        <dbReference type="ChEBI" id="CHEBI:78442"/>
        <dbReference type="ChEBI" id="CHEBI:78513"/>
        <dbReference type="ChEBI" id="CHEBI:78597"/>
        <dbReference type="ChEBI" id="CHEBI:83562"/>
        <dbReference type="EC" id="2.3.2.8"/>
    </reaction>
</comment>
<feature type="domain" description="N-end aminoacyl transferase N-terminal" evidence="7">
    <location>
        <begin position="18"/>
        <end position="89"/>
    </location>
</feature>
<dbReference type="EC" id="2.3.2.8" evidence="5"/>
<dbReference type="InterPro" id="IPR017137">
    <property type="entry name" value="Arg-tRNA-P_Trfase_1_euk"/>
</dbReference>
<sequence length="525" mass="59551">MDLSDYSIVNYLNDHSGYQCGYCGSSDANYSHGMWSYQLTCQDYEDLINRGCRRSGKYVYKPTMDKMCCPCYTIRQEALNFKLSKSQKKVLKKVNRYLSTGEKRNMNSKDGKAEEDGDIEGENMEDGPSSSWMHEAADKIDKIGKDVTERKIGVSSSSKVSEDVDSSLSEEGKKKGVDEREVGAKDVVTSDEKPAKKQTKTPRPGEGADPGKPPCRKAKIIRKEKKLAKLAQKAASGSEVLKEDLQAGSEAGSKTQTSKSLEDFLQEDHVPGQEPKHKLELQLIRTKPNSSEYRQTLSESHALFKKYQMVIHKEPEEDCKMTNFTRFLVDSPLTALYTIGGPKSGFGSFHQHYRLDGKLIAVAVLDILPHCVSSVYFYYDPDYKFLSLGTYSALREIALTRELNKKCQQIEYYYMGFYIQNCIKMKYKGHFDPSFLLCPEVYSWNPIARCIPKLEVSAYSRLDETDAEDPPPDPEKVLIFYSQQIMPYKVFQLASRTGNYHTRDVTEYASVIGKKCSEKILLLLN</sequence>
<keyword evidence="2 5" id="KW-0808">Transferase</keyword>
<evidence type="ECO:0000256" key="4">
    <source>
        <dbReference type="ARBA" id="ARBA00023315"/>
    </source>
</evidence>
<dbReference type="AlphaFoldDB" id="A0A9Q1GVR7"/>
<dbReference type="SUPFAM" id="SSF55729">
    <property type="entry name" value="Acyl-CoA N-acyltransferases (Nat)"/>
    <property type="match status" value="1"/>
</dbReference>
<dbReference type="OrthoDB" id="74183at2759"/>
<feature type="region of interest" description="Disordered" evidence="6">
    <location>
        <begin position="101"/>
        <end position="132"/>
    </location>
</feature>
<evidence type="ECO:0000256" key="6">
    <source>
        <dbReference type="SAM" id="MobiDB-lite"/>
    </source>
</evidence>
<dbReference type="InterPro" id="IPR030700">
    <property type="entry name" value="N-end_Aminoacyl_Trfase"/>
</dbReference>
<dbReference type="InterPro" id="IPR007472">
    <property type="entry name" value="N-end_Aminoacyl_Trfase_C"/>
</dbReference>
<evidence type="ECO:0000256" key="1">
    <source>
        <dbReference type="ARBA" id="ARBA00009991"/>
    </source>
</evidence>
<dbReference type="EMBL" id="JAIZAY010000016">
    <property type="protein sequence ID" value="KAJ8027582.1"/>
    <property type="molecule type" value="Genomic_DNA"/>
</dbReference>
<feature type="compositionally biased region" description="Acidic residues" evidence="6">
    <location>
        <begin position="115"/>
        <end position="125"/>
    </location>
</feature>
<dbReference type="GO" id="GO:0004057">
    <property type="term" value="F:arginyl-tRNA--protein transferase activity"/>
    <property type="evidence" value="ECO:0007669"/>
    <property type="project" value="UniProtKB-EC"/>
</dbReference>
<evidence type="ECO:0000313" key="10">
    <source>
        <dbReference type="Proteomes" id="UP001152320"/>
    </source>
</evidence>
<dbReference type="PANTHER" id="PTHR21367">
    <property type="entry name" value="ARGININE-TRNA-PROTEIN TRANSFERASE 1"/>
    <property type="match status" value="1"/>
</dbReference>
<organism evidence="9 10">
    <name type="scientific">Holothuria leucospilota</name>
    <name type="common">Black long sea cucumber</name>
    <name type="synonym">Mertensiothuria leucospilota</name>
    <dbReference type="NCBI Taxonomy" id="206669"/>
    <lineage>
        <taxon>Eukaryota</taxon>
        <taxon>Metazoa</taxon>
        <taxon>Echinodermata</taxon>
        <taxon>Eleutherozoa</taxon>
        <taxon>Echinozoa</taxon>
        <taxon>Holothuroidea</taxon>
        <taxon>Aspidochirotacea</taxon>
        <taxon>Aspidochirotida</taxon>
        <taxon>Holothuriidae</taxon>
        <taxon>Holothuria</taxon>
    </lineage>
</organism>
<dbReference type="Proteomes" id="UP001152320">
    <property type="component" value="Chromosome 16"/>
</dbReference>
<dbReference type="InterPro" id="IPR007471">
    <property type="entry name" value="N-end_Aminoacyl_Trfase_N"/>
</dbReference>
<dbReference type="Pfam" id="PF04377">
    <property type="entry name" value="ATE_C"/>
    <property type="match status" value="1"/>
</dbReference>
<dbReference type="PIRSF" id="PIRSF037207">
    <property type="entry name" value="ATE1_euk"/>
    <property type="match status" value="1"/>
</dbReference>
<evidence type="ECO:0000259" key="7">
    <source>
        <dbReference type="Pfam" id="PF04376"/>
    </source>
</evidence>